<reference evidence="2" key="1">
    <citation type="submission" date="2021-02" db="EMBL/GenBank/DDBJ databases">
        <authorList>
            <person name="Nowell W R."/>
        </authorList>
    </citation>
    <scope>NUCLEOTIDE SEQUENCE</scope>
</reference>
<name>A0A819VDN2_9BILA</name>
<proteinExistence type="predicted"/>
<evidence type="ECO:0000313" key="3">
    <source>
        <dbReference type="Proteomes" id="UP000663881"/>
    </source>
</evidence>
<gene>
    <name evidence="2" type="ORF">OKA104_LOCUS36023</name>
</gene>
<feature type="compositionally biased region" description="Low complexity" evidence="1">
    <location>
        <begin position="96"/>
        <end position="110"/>
    </location>
</feature>
<comment type="caution">
    <text evidence="2">The sequence shown here is derived from an EMBL/GenBank/DDBJ whole genome shotgun (WGS) entry which is preliminary data.</text>
</comment>
<feature type="region of interest" description="Disordered" evidence="1">
    <location>
        <begin position="67"/>
        <end position="150"/>
    </location>
</feature>
<organism evidence="2 3">
    <name type="scientific">Adineta steineri</name>
    <dbReference type="NCBI Taxonomy" id="433720"/>
    <lineage>
        <taxon>Eukaryota</taxon>
        <taxon>Metazoa</taxon>
        <taxon>Spiralia</taxon>
        <taxon>Gnathifera</taxon>
        <taxon>Rotifera</taxon>
        <taxon>Eurotatoria</taxon>
        <taxon>Bdelloidea</taxon>
        <taxon>Adinetida</taxon>
        <taxon>Adinetidae</taxon>
        <taxon>Adineta</taxon>
    </lineage>
</organism>
<feature type="non-terminal residue" evidence="2">
    <location>
        <position position="183"/>
    </location>
</feature>
<evidence type="ECO:0000313" key="2">
    <source>
        <dbReference type="EMBL" id="CAF4107574.1"/>
    </source>
</evidence>
<accession>A0A819VDN2</accession>
<feature type="compositionally biased region" description="Polar residues" evidence="1">
    <location>
        <begin position="122"/>
        <end position="135"/>
    </location>
</feature>
<dbReference type="Proteomes" id="UP000663881">
    <property type="component" value="Unassembled WGS sequence"/>
</dbReference>
<dbReference type="AlphaFoldDB" id="A0A819VDN2"/>
<dbReference type="EMBL" id="CAJOAY010005436">
    <property type="protein sequence ID" value="CAF4107574.1"/>
    <property type="molecule type" value="Genomic_DNA"/>
</dbReference>
<evidence type="ECO:0000256" key="1">
    <source>
        <dbReference type="SAM" id="MobiDB-lite"/>
    </source>
</evidence>
<feature type="compositionally biased region" description="Polar residues" evidence="1">
    <location>
        <begin position="67"/>
        <end position="78"/>
    </location>
</feature>
<sequence length="183" mass="21561">MNDLPQNELGESVSTIQLPMEDQQYFIKKKFKCHGNRKLHHFKRKCRSRGLSEEQIAILIHQRNHTISKQLSTNQMKNNHTEQQHKRKRDLSKQDLLNSSTKSLSQLSISQEARKKAKTSQDKTMLSKVNQSSQTSEEKHTSYKPSKYLRMPRKQLLHSLRLQLNHSLKQEQEQSFVLSRLKT</sequence>
<protein>
    <submittedName>
        <fullName evidence="2">Uncharacterized protein</fullName>
    </submittedName>
</protein>